<accession>A0A4S4DEK3</accession>
<feature type="region of interest" description="Disordered" evidence="9">
    <location>
        <begin position="120"/>
        <end position="144"/>
    </location>
</feature>
<dbReference type="GO" id="GO:0006405">
    <property type="term" value="P:RNA export from nucleus"/>
    <property type="evidence" value="ECO:0007669"/>
    <property type="project" value="TreeGrafter"/>
</dbReference>
<feature type="signal peptide" evidence="10">
    <location>
        <begin position="1"/>
        <end position="21"/>
    </location>
</feature>
<dbReference type="GO" id="GO:0006606">
    <property type="term" value="P:protein import into nucleus"/>
    <property type="evidence" value="ECO:0007669"/>
    <property type="project" value="TreeGrafter"/>
</dbReference>
<evidence type="ECO:0000256" key="6">
    <source>
        <dbReference type="ARBA" id="ARBA00023010"/>
    </source>
</evidence>
<dbReference type="Proteomes" id="UP000306102">
    <property type="component" value="Unassembled WGS sequence"/>
</dbReference>
<evidence type="ECO:0000256" key="1">
    <source>
        <dbReference type="ARBA" id="ARBA00004567"/>
    </source>
</evidence>
<dbReference type="GO" id="GO:0034398">
    <property type="term" value="P:telomere tethering at nuclear periphery"/>
    <property type="evidence" value="ECO:0007669"/>
    <property type="project" value="TreeGrafter"/>
</dbReference>
<proteinExistence type="inferred from homology"/>
<protein>
    <submittedName>
        <fullName evidence="11">Uncharacterized protein</fullName>
    </submittedName>
</protein>
<comment type="caution">
    <text evidence="11">The sequence shown here is derived from an EMBL/GenBank/DDBJ whole genome shotgun (WGS) entry which is preliminary data.</text>
</comment>
<keyword evidence="7" id="KW-0906">Nuclear pore complex</keyword>
<organism evidence="11 12">
    <name type="scientific">Camellia sinensis var. sinensis</name>
    <name type="common">China tea</name>
    <dbReference type="NCBI Taxonomy" id="542762"/>
    <lineage>
        <taxon>Eukaryota</taxon>
        <taxon>Viridiplantae</taxon>
        <taxon>Streptophyta</taxon>
        <taxon>Embryophyta</taxon>
        <taxon>Tracheophyta</taxon>
        <taxon>Spermatophyta</taxon>
        <taxon>Magnoliopsida</taxon>
        <taxon>eudicotyledons</taxon>
        <taxon>Gunneridae</taxon>
        <taxon>Pentapetalae</taxon>
        <taxon>asterids</taxon>
        <taxon>Ericales</taxon>
        <taxon>Theaceae</taxon>
        <taxon>Camellia</taxon>
    </lineage>
</organism>
<keyword evidence="8" id="KW-0539">Nucleus</keyword>
<evidence type="ECO:0000256" key="5">
    <source>
        <dbReference type="ARBA" id="ARBA00022927"/>
    </source>
</evidence>
<evidence type="ECO:0000256" key="2">
    <source>
        <dbReference type="ARBA" id="ARBA00008926"/>
    </source>
</evidence>
<dbReference type="FunFam" id="1.10.10.2360:FF:000001">
    <property type="entry name" value="Nuclear pore complex protein Nup98-Nup96"/>
    <property type="match status" value="1"/>
</dbReference>
<dbReference type="Gene3D" id="1.10.10.2360">
    <property type="match status" value="2"/>
</dbReference>
<comment type="similarity">
    <text evidence="2">Belongs to the nucleoporin GLFG family.</text>
</comment>
<keyword evidence="12" id="KW-1185">Reference proteome</keyword>
<dbReference type="STRING" id="542762.A0A4S4DEK3"/>
<evidence type="ECO:0000256" key="7">
    <source>
        <dbReference type="ARBA" id="ARBA00023132"/>
    </source>
</evidence>
<dbReference type="PANTHER" id="PTHR23198:SF6">
    <property type="entry name" value="NUCLEAR PORE COMPLEX PROTEIN NUP98-NUP96"/>
    <property type="match status" value="1"/>
</dbReference>
<feature type="compositionally biased region" description="Polar residues" evidence="9">
    <location>
        <begin position="120"/>
        <end position="141"/>
    </location>
</feature>
<dbReference type="PANTHER" id="PTHR23198">
    <property type="entry name" value="NUCLEOPORIN"/>
    <property type="match status" value="1"/>
</dbReference>
<evidence type="ECO:0000256" key="8">
    <source>
        <dbReference type="ARBA" id="ARBA00023242"/>
    </source>
</evidence>
<evidence type="ECO:0000313" key="11">
    <source>
        <dbReference type="EMBL" id="THG00674.1"/>
    </source>
</evidence>
<dbReference type="InterPro" id="IPR037665">
    <property type="entry name" value="Nucleoporin_S59-like"/>
</dbReference>
<evidence type="ECO:0000256" key="10">
    <source>
        <dbReference type="SAM" id="SignalP"/>
    </source>
</evidence>
<dbReference type="AlphaFoldDB" id="A0A4S4DEK3"/>
<dbReference type="GO" id="GO:0017056">
    <property type="term" value="F:structural constituent of nuclear pore"/>
    <property type="evidence" value="ECO:0007669"/>
    <property type="project" value="TreeGrafter"/>
</dbReference>
<dbReference type="GO" id="GO:0008139">
    <property type="term" value="F:nuclear localization sequence binding"/>
    <property type="evidence" value="ECO:0007669"/>
    <property type="project" value="TreeGrafter"/>
</dbReference>
<dbReference type="GO" id="GO:0003723">
    <property type="term" value="F:RNA binding"/>
    <property type="evidence" value="ECO:0007669"/>
    <property type="project" value="TreeGrafter"/>
</dbReference>
<keyword evidence="6" id="KW-0811">Translocation</keyword>
<keyword evidence="5" id="KW-0653">Protein transport</keyword>
<dbReference type="GO" id="GO:0044614">
    <property type="term" value="C:nuclear pore cytoplasmic filaments"/>
    <property type="evidence" value="ECO:0007669"/>
    <property type="project" value="TreeGrafter"/>
</dbReference>
<comment type="subcellular location">
    <subcellularLocation>
        <location evidence="1">Nucleus</location>
        <location evidence="1">Nuclear pore complex</location>
    </subcellularLocation>
</comment>
<keyword evidence="4" id="KW-0509">mRNA transport</keyword>
<keyword evidence="3" id="KW-0813">Transport</keyword>
<dbReference type="GO" id="GO:0051028">
    <property type="term" value="P:mRNA transport"/>
    <property type="evidence" value="ECO:0007669"/>
    <property type="project" value="UniProtKB-KW"/>
</dbReference>
<evidence type="ECO:0000313" key="12">
    <source>
        <dbReference type="Proteomes" id="UP000306102"/>
    </source>
</evidence>
<gene>
    <name evidence="11" type="ORF">TEA_002056</name>
</gene>
<sequence length="423" mass="43623">MSITVPKAFALLISLATMVSPLSLDPPMFLSLSDRDASIELSIPFDNFSNGFFDNGNVGMLKVFLGKQSERADQQTQVLDSILEGSSAFRQKLVFGGFALNPNKSNLFWNSLPQNQTTFQSSPFGSSTSFGASTQNSSGSAHSPAFSAPISSHNCVAAFGFGTGGGAFGAGAPNTLEPSKASVFGVSKDSSFGASRSPTFGTSSTTGFGFGTTPTFGQSTSASGSSSIFGTALSSFGDQNSFLGAQSTTPTFGTTGFGQSAFCSQHGGSREAAYTATAEVHDGNSAAKLESISAMTINKDKSHEELRWEDYLFGDKGGPHCMGQSAGGIGGSTVQSSQPGGSRVAAYTATAEVDGAVSTQHAAKLHSISAMPINKDKSHEEFRWEDYQSGDKGGPHRMSQSAGGIGIGGSTIHSNHICPPTST</sequence>
<dbReference type="EMBL" id="SDRB02011615">
    <property type="protein sequence ID" value="THG00674.1"/>
    <property type="molecule type" value="Genomic_DNA"/>
</dbReference>
<reference evidence="11 12" key="1">
    <citation type="journal article" date="2018" name="Proc. Natl. Acad. Sci. U.S.A.">
        <title>Draft genome sequence of Camellia sinensis var. sinensis provides insights into the evolution of the tea genome and tea quality.</title>
        <authorList>
            <person name="Wei C."/>
            <person name="Yang H."/>
            <person name="Wang S."/>
            <person name="Zhao J."/>
            <person name="Liu C."/>
            <person name="Gao L."/>
            <person name="Xia E."/>
            <person name="Lu Y."/>
            <person name="Tai Y."/>
            <person name="She G."/>
            <person name="Sun J."/>
            <person name="Cao H."/>
            <person name="Tong W."/>
            <person name="Gao Q."/>
            <person name="Li Y."/>
            <person name="Deng W."/>
            <person name="Jiang X."/>
            <person name="Wang W."/>
            <person name="Chen Q."/>
            <person name="Zhang S."/>
            <person name="Li H."/>
            <person name="Wu J."/>
            <person name="Wang P."/>
            <person name="Li P."/>
            <person name="Shi C."/>
            <person name="Zheng F."/>
            <person name="Jian J."/>
            <person name="Huang B."/>
            <person name="Shan D."/>
            <person name="Shi M."/>
            <person name="Fang C."/>
            <person name="Yue Y."/>
            <person name="Li F."/>
            <person name="Li D."/>
            <person name="Wei S."/>
            <person name="Han B."/>
            <person name="Jiang C."/>
            <person name="Yin Y."/>
            <person name="Xia T."/>
            <person name="Zhang Z."/>
            <person name="Bennetzen J.L."/>
            <person name="Zhao S."/>
            <person name="Wan X."/>
        </authorList>
    </citation>
    <scope>NUCLEOTIDE SEQUENCE [LARGE SCALE GENOMIC DNA]</scope>
    <source>
        <strain evidence="12">cv. Shuchazao</strain>
        <tissue evidence="11">Leaf</tissue>
    </source>
</reference>
<feature type="chain" id="PRO_5020584240" evidence="10">
    <location>
        <begin position="22"/>
        <end position="423"/>
    </location>
</feature>
<evidence type="ECO:0000256" key="4">
    <source>
        <dbReference type="ARBA" id="ARBA00022816"/>
    </source>
</evidence>
<dbReference type="GO" id="GO:0000973">
    <property type="term" value="P:post-transcriptional tethering of RNA polymerase II gene DNA at nuclear periphery"/>
    <property type="evidence" value="ECO:0007669"/>
    <property type="project" value="TreeGrafter"/>
</dbReference>
<keyword evidence="10" id="KW-0732">Signal</keyword>
<name>A0A4S4DEK3_CAMSN</name>
<evidence type="ECO:0000256" key="3">
    <source>
        <dbReference type="ARBA" id="ARBA00022448"/>
    </source>
</evidence>
<evidence type="ECO:0000256" key="9">
    <source>
        <dbReference type="SAM" id="MobiDB-lite"/>
    </source>
</evidence>